<dbReference type="PROSITE" id="PS50005">
    <property type="entry name" value="TPR"/>
    <property type="match status" value="2"/>
</dbReference>
<dbReference type="SUPFAM" id="SSF48452">
    <property type="entry name" value="TPR-like"/>
    <property type="match status" value="2"/>
</dbReference>
<dbReference type="PROSITE" id="PS50293">
    <property type="entry name" value="TPR_REGION"/>
    <property type="match status" value="1"/>
</dbReference>
<comment type="caution">
    <text evidence="2">The sequence shown here is derived from an EMBL/GenBank/DDBJ whole genome shotgun (WGS) entry which is preliminary data.</text>
</comment>
<dbReference type="SMART" id="SM00028">
    <property type="entry name" value="TPR"/>
    <property type="match status" value="4"/>
</dbReference>
<dbReference type="Pfam" id="PF14559">
    <property type="entry name" value="TPR_19"/>
    <property type="match status" value="1"/>
</dbReference>
<reference evidence="2 3" key="1">
    <citation type="submission" date="2019-02" db="EMBL/GenBank/DDBJ databases">
        <title>Prokaryotic population dynamics and viral predation in marine succession experiment using metagenomics: the confinement effect.</title>
        <authorList>
            <person name="Haro-Moreno J.M."/>
            <person name="Rodriguez-Valera F."/>
            <person name="Lopez-Perez M."/>
        </authorList>
    </citation>
    <scope>NUCLEOTIDE SEQUENCE [LARGE SCALE GENOMIC DNA]</scope>
    <source>
        <strain evidence="2">MED-G170</strain>
    </source>
</reference>
<dbReference type="EMBL" id="SHBP01000001">
    <property type="protein sequence ID" value="RZO22864.1"/>
    <property type="molecule type" value="Genomic_DNA"/>
</dbReference>
<evidence type="ECO:0000313" key="3">
    <source>
        <dbReference type="Proteomes" id="UP000315889"/>
    </source>
</evidence>
<dbReference type="Gene3D" id="1.25.40.10">
    <property type="entry name" value="Tetratricopeptide repeat domain"/>
    <property type="match status" value="1"/>
</dbReference>
<feature type="repeat" description="TPR" evidence="1">
    <location>
        <begin position="137"/>
        <end position="170"/>
    </location>
</feature>
<dbReference type="InterPro" id="IPR011990">
    <property type="entry name" value="TPR-like_helical_dom_sf"/>
</dbReference>
<dbReference type="GO" id="GO:0019894">
    <property type="term" value="F:kinesin binding"/>
    <property type="evidence" value="ECO:0007669"/>
    <property type="project" value="TreeGrafter"/>
</dbReference>
<dbReference type="PANTHER" id="PTHR44117">
    <property type="entry name" value="INTRAFLAGELLAR TRANSPORT PROTEIN 88 HOMOLOG"/>
    <property type="match status" value="1"/>
</dbReference>
<evidence type="ECO:0000313" key="2">
    <source>
        <dbReference type="EMBL" id="RZO22864.1"/>
    </source>
</evidence>
<dbReference type="AlphaFoldDB" id="A0A520MNT2"/>
<proteinExistence type="predicted"/>
<dbReference type="Gene3D" id="2.60.120.620">
    <property type="entry name" value="q2cbj1_9rhob like domain"/>
    <property type="match status" value="1"/>
</dbReference>
<organism evidence="2 3">
    <name type="scientific">SAR92 clade bacterium</name>
    <dbReference type="NCBI Taxonomy" id="2315479"/>
    <lineage>
        <taxon>Bacteria</taxon>
        <taxon>Pseudomonadati</taxon>
        <taxon>Pseudomonadota</taxon>
        <taxon>Gammaproteobacteria</taxon>
        <taxon>Cellvibrionales</taxon>
        <taxon>Porticoccaceae</taxon>
        <taxon>SAR92 clade</taxon>
    </lineage>
</organism>
<dbReference type="GO" id="GO:0005814">
    <property type="term" value="C:centriole"/>
    <property type="evidence" value="ECO:0007669"/>
    <property type="project" value="TreeGrafter"/>
</dbReference>
<dbReference type="Pfam" id="PF13759">
    <property type="entry name" value="2OG-FeII_Oxy_5"/>
    <property type="match status" value="1"/>
</dbReference>
<sequence>MSSKTINHATEAFKQGDLKQATALFDKIQKKLTQPQHLHACTLAYLQSGRHNDAQKVLKKLMAKVKTNPQLLSLSGDINKAKADISAAIDDYRRATELAPQVPELHYNLALILFQVSKISAAKAALDKALKIRPNYPKALVLLGRCLASMEQFERAEQAFNKAIKIEPNSYLPHYRLGRLHAHKGNSDKASGSLDRSLQINKQLAPAREALILNGIYSGNHESTINQINTALKMAPHDESIIAIATDWSIENGQDDPYIYYDKAWRNHPTASLFQDFITGLISSSDINRAEKLLSEYETTQGKDFAWESAKLKVFEKQGNYDGIISLIKSSPHRSKHLRYSCLANFALGHYGNSYEIAEKLHRSQPANQYYLALLATALRCLGDPEYERLADYNKLVFRANLETQFENYSQFTDFRKDLIEHLNEIHITRHAPLNQSVRGGTQTPGNLFAQSKSPLIHTLKQSLADISEPFFESLNSTGLGENHPIITEYPDTPYFHASWSIRTAEGGFHKSHIHSKGWYSSACYIDIPDVIGDQSDAGYLVLGKPPFKTKDELHPDYSIKPEAGSLVLFPSYIWHATLPYQGEGNRLVVAFDVGAPNLFV</sequence>
<dbReference type="PANTHER" id="PTHR44117:SF1">
    <property type="entry name" value="INTRAFLAGELLAR TRANSPORT PROTEIN 88 HOMOLOG"/>
    <property type="match status" value="1"/>
</dbReference>
<gene>
    <name evidence="2" type="ORF">EVB03_00425</name>
</gene>
<dbReference type="Pfam" id="PF13414">
    <property type="entry name" value="TPR_11"/>
    <property type="match status" value="1"/>
</dbReference>
<feature type="repeat" description="TPR" evidence="1">
    <location>
        <begin position="103"/>
        <end position="136"/>
    </location>
</feature>
<accession>A0A520MNT2</accession>
<keyword evidence="1" id="KW-0802">TPR repeat</keyword>
<protein>
    <submittedName>
        <fullName evidence="2">Tetratricopeptide repeat protein</fullName>
    </submittedName>
</protein>
<dbReference type="Proteomes" id="UP000315889">
    <property type="component" value="Unassembled WGS sequence"/>
</dbReference>
<name>A0A520MNT2_9GAMM</name>
<dbReference type="InterPro" id="IPR019734">
    <property type="entry name" value="TPR_rpt"/>
</dbReference>
<dbReference type="InterPro" id="IPR012668">
    <property type="entry name" value="CHP02466"/>
</dbReference>
<evidence type="ECO:0000256" key="1">
    <source>
        <dbReference type="PROSITE-ProRule" id="PRU00339"/>
    </source>
</evidence>